<gene>
    <name evidence="1" type="ORF">CANINC_002486</name>
</gene>
<keyword evidence="2" id="KW-1185">Reference proteome</keyword>
<protein>
    <submittedName>
        <fullName evidence="1">Uncharacterized protein</fullName>
    </submittedName>
</protein>
<sequence length="203" mass="23607">MKILQIFMDGYTKLNAGLILDDDLKEYICSKRNYLFISNGNEVTFQNSTFEPTVPEGSEFKSIQEEFEIKGDNYQSPNLDVHTDNYTTFSQEVKVVDETTLSETTASPNMKDIKKVKFYRFRWQFYSQSDQPEPILRSSEQKSLDSSSYNRGDNKVDRLVIFSTYYKQPTSVNNIKENKTSKFKTGYKPKLKGATDKNTDIFY</sequence>
<evidence type="ECO:0000313" key="2">
    <source>
        <dbReference type="Proteomes" id="UP000307173"/>
    </source>
</evidence>
<organism evidence="1 2">
    <name type="scientific">Pichia inconspicua</name>
    <dbReference type="NCBI Taxonomy" id="52247"/>
    <lineage>
        <taxon>Eukaryota</taxon>
        <taxon>Fungi</taxon>
        <taxon>Dikarya</taxon>
        <taxon>Ascomycota</taxon>
        <taxon>Saccharomycotina</taxon>
        <taxon>Pichiomycetes</taxon>
        <taxon>Pichiales</taxon>
        <taxon>Pichiaceae</taxon>
        <taxon>Pichia</taxon>
    </lineage>
</organism>
<proteinExistence type="predicted"/>
<dbReference type="Proteomes" id="UP000307173">
    <property type="component" value="Unassembled WGS sequence"/>
</dbReference>
<dbReference type="EMBL" id="SELW01000404">
    <property type="protein sequence ID" value="TID28410.1"/>
    <property type="molecule type" value="Genomic_DNA"/>
</dbReference>
<dbReference type="AlphaFoldDB" id="A0A4T0X2Q5"/>
<evidence type="ECO:0000313" key="1">
    <source>
        <dbReference type="EMBL" id="TID28410.1"/>
    </source>
</evidence>
<comment type="caution">
    <text evidence="1">The sequence shown here is derived from an EMBL/GenBank/DDBJ whole genome shotgun (WGS) entry which is preliminary data.</text>
</comment>
<accession>A0A4T0X2Q5</accession>
<name>A0A4T0X2Q5_9ASCO</name>
<reference evidence="1 2" key="1">
    <citation type="journal article" date="2019" name="Front. Genet.">
        <title>Whole-Genome Sequencing of the Opportunistic Yeast Pathogen Candida inconspicua Uncovers Its Hybrid Origin.</title>
        <authorList>
            <person name="Mixao V."/>
            <person name="Hansen A.P."/>
            <person name="Saus E."/>
            <person name="Boekhout T."/>
            <person name="Lass-Florl C."/>
            <person name="Gabaldon T."/>
        </authorList>
    </citation>
    <scope>NUCLEOTIDE SEQUENCE [LARGE SCALE GENOMIC DNA]</scope>
    <source>
        <strain evidence="1 2">CBS 180</strain>
    </source>
</reference>